<feature type="coiled-coil region" evidence="1">
    <location>
        <begin position="188"/>
        <end position="215"/>
    </location>
</feature>
<evidence type="ECO:0008006" key="5">
    <source>
        <dbReference type="Google" id="ProtNLM"/>
    </source>
</evidence>
<feature type="compositionally biased region" description="Low complexity" evidence="2">
    <location>
        <begin position="132"/>
        <end position="165"/>
    </location>
</feature>
<evidence type="ECO:0000313" key="3">
    <source>
        <dbReference type="Ensembl" id="ENSENLP00000019468.1"/>
    </source>
</evidence>
<feature type="region of interest" description="Disordered" evidence="2">
    <location>
        <begin position="271"/>
        <end position="305"/>
    </location>
</feature>
<dbReference type="GO" id="GO:0036064">
    <property type="term" value="C:ciliary basal body"/>
    <property type="evidence" value="ECO:0007669"/>
    <property type="project" value="TreeGrafter"/>
</dbReference>
<reference evidence="3" key="2">
    <citation type="submission" date="2025-08" db="UniProtKB">
        <authorList>
            <consortium name="Ensembl"/>
        </authorList>
    </citation>
    <scope>IDENTIFICATION</scope>
</reference>
<sequence length="1005" mass="108621">MVTGHTPSDVASDQPAHLQVTHLSSGGTDLSNQQHNSSATRAAVETGPVTMATPICDRWPEQTRNDCHHHGTSVSMAMKQLEGTCLQSEAAVRRVNEVLKEMGRLKTEMKVLLTPETSVPLQDHHHEQQTLPPSQSQQNQPQQSQSRQNQSQPNQPRQNQSRQNQPLQILPQSSSVLLQERPVVPSLLEEAGQVLRQVQRQKRVLEENLEVLLRTKNRDVLHCQLEAMAANRDSTHEVRIKKTVDAWINTSSREIQAESPSEDAAVTSQLRATGSAAHSRRGRPVSVLRGAGRQTVTGGGGQGLGVPHRAVQGAEAGTVPGVLMDIRQVEGESYLTHLYGRAPYEGLRRTLKKGPYLRFSSPVSSPSRKPRPRLVESVRGVKVKSCKTQTSVTPPLCPSPRQPHHHLILSSSYMTSGDPACLTVKPADTLCAPMAIPLGRRRTERQQEVSSPPASPPTSGVVGGAIEQQSQREEQLDEDEAPLPPSHIIIGMKSDEEEDEENVFPGTHFLSVADVIQDEVSVVGEEPEELHGVLSPPLIQYQGPVFPPQNPPALPAQDQASIPDTDHQRDALENRLVEWVEQQLMSRIITEMYRRPSSGPAPQNISSDQSELEERSVSSDIVDTVGAEGLQLFVDSSMSVDSGLIRQLVHEVLAEIVALMLGQREGWETGPKQGLEPPGPGSESHQEDKLVPLVPTPVPTPPPKVDPPTGQTTPPTTPASEPTSLLCEDSPQPITAPELVTTPTPSPDTDRSTGSLAPHQALSPLTWGDAELPLDEERPEEQMDTHKHPLVMSVAEEEPALSSPLPTSPSPLAPDPGPGPGPDFDPRPSSVSSSSGESSSSSSAVTAALKHISEGELLISVNQLAAMTEDDVGYSLSSSLQELQDMDHDPPSEGQLRGHNLLLTLLTKMEQGVTHQGERPQPEGSWEREDQDQEEDVSLGEAREDGMTKSVSTAARQSQTSPGQISQCADVSIVSFEAASQGLTTTDSLVMEPQGSQPGQTNSQT</sequence>
<gene>
    <name evidence="3" type="primary">kiaa0586</name>
</gene>
<feature type="region of interest" description="Disordered" evidence="2">
    <location>
        <begin position="910"/>
        <end position="967"/>
    </location>
</feature>
<feature type="compositionally biased region" description="Basic and acidic residues" evidence="2">
    <location>
        <begin position="916"/>
        <end position="928"/>
    </location>
</feature>
<keyword evidence="1" id="KW-0175">Coiled coil</keyword>
<keyword evidence="4" id="KW-1185">Reference proteome</keyword>
<dbReference type="OMA" id="TANRDYT"/>
<dbReference type="GO" id="GO:0005814">
    <property type="term" value="C:centriole"/>
    <property type="evidence" value="ECO:0007669"/>
    <property type="project" value="TreeGrafter"/>
</dbReference>
<feature type="region of interest" description="Disordered" evidence="2">
    <location>
        <begin position="592"/>
        <end position="619"/>
    </location>
</feature>
<feature type="region of interest" description="Disordered" evidence="2">
    <location>
        <begin position="122"/>
        <end position="165"/>
    </location>
</feature>
<reference evidence="3" key="3">
    <citation type="submission" date="2025-09" db="UniProtKB">
        <authorList>
            <consortium name="Ensembl"/>
        </authorList>
    </citation>
    <scope>IDENTIFICATION</scope>
</reference>
<feature type="region of interest" description="Disordered" evidence="2">
    <location>
        <begin position="984"/>
        <end position="1005"/>
    </location>
</feature>
<name>A0A665UIG2_ECHNA</name>
<feature type="region of interest" description="Disordered" evidence="2">
    <location>
        <begin position="22"/>
        <end position="46"/>
    </location>
</feature>
<dbReference type="PANTHER" id="PTHR15721:SF2">
    <property type="entry name" value="PROTEIN TALPID3"/>
    <property type="match status" value="1"/>
</dbReference>
<dbReference type="FunCoup" id="A0A665UIG2">
    <property type="interactions" value="928"/>
</dbReference>
<dbReference type="Ensembl" id="ENSENLT00000020182.1">
    <property type="protein sequence ID" value="ENSENLP00000019468.1"/>
    <property type="gene ID" value="ENSENLG00000008918.1"/>
</dbReference>
<dbReference type="Proteomes" id="UP000472264">
    <property type="component" value="Chromosome 22"/>
</dbReference>
<feature type="region of interest" description="Disordered" evidence="2">
    <location>
        <begin position="668"/>
        <end position="847"/>
    </location>
</feature>
<feature type="region of interest" description="Disordered" evidence="2">
    <location>
        <begin position="441"/>
        <end position="487"/>
    </location>
</feature>
<organism evidence="3 4">
    <name type="scientific">Echeneis naucrates</name>
    <name type="common">Live sharksucker</name>
    <dbReference type="NCBI Taxonomy" id="173247"/>
    <lineage>
        <taxon>Eukaryota</taxon>
        <taxon>Metazoa</taxon>
        <taxon>Chordata</taxon>
        <taxon>Craniata</taxon>
        <taxon>Vertebrata</taxon>
        <taxon>Euteleostomi</taxon>
        <taxon>Actinopterygii</taxon>
        <taxon>Neopterygii</taxon>
        <taxon>Teleostei</taxon>
        <taxon>Neoteleostei</taxon>
        <taxon>Acanthomorphata</taxon>
        <taxon>Carangaria</taxon>
        <taxon>Carangiformes</taxon>
        <taxon>Echeneidae</taxon>
        <taxon>Echeneis</taxon>
    </lineage>
</organism>
<dbReference type="InParanoid" id="A0A665UIG2"/>
<feature type="compositionally biased region" description="Polar residues" evidence="2">
    <location>
        <begin position="22"/>
        <end position="40"/>
    </location>
</feature>
<evidence type="ECO:0000313" key="4">
    <source>
        <dbReference type="Proteomes" id="UP000472264"/>
    </source>
</evidence>
<dbReference type="InterPro" id="IPR029246">
    <property type="entry name" value="TALPID3"/>
</dbReference>
<feature type="compositionally biased region" description="Polar residues" evidence="2">
    <location>
        <begin position="949"/>
        <end position="967"/>
    </location>
</feature>
<feature type="compositionally biased region" description="Low complexity" evidence="2">
    <location>
        <begin position="827"/>
        <end position="843"/>
    </location>
</feature>
<dbReference type="GO" id="GO:0007224">
    <property type="term" value="P:smoothened signaling pathway"/>
    <property type="evidence" value="ECO:0007669"/>
    <property type="project" value="InterPro"/>
</dbReference>
<evidence type="ECO:0000256" key="2">
    <source>
        <dbReference type="SAM" id="MobiDB-lite"/>
    </source>
</evidence>
<feature type="compositionally biased region" description="Polar residues" evidence="2">
    <location>
        <begin position="600"/>
        <end position="609"/>
    </location>
</feature>
<feature type="compositionally biased region" description="Pro residues" evidence="2">
    <location>
        <begin position="694"/>
        <end position="706"/>
    </location>
</feature>
<feature type="compositionally biased region" description="Pro residues" evidence="2">
    <location>
        <begin position="806"/>
        <end position="823"/>
    </location>
</feature>
<reference evidence="3" key="1">
    <citation type="submission" date="2021-04" db="EMBL/GenBank/DDBJ databases">
        <authorList>
            <consortium name="Wellcome Sanger Institute Data Sharing"/>
        </authorList>
    </citation>
    <scope>NUCLEOTIDE SEQUENCE [LARGE SCALE GENOMIC DNA]</scope>
</reference>
<dbReference type="AlphaFoldDB" id="A0A665UIG2"/>
<dbReference type="Pfam" id="PF15324">
    <property type="entry name" value="TALPID3"/>
    <property type="match status" value="3"/>
</dbReference>
<proteinExistence type="predicted"/>
<feature type="compositionally biased region" description="Acidic residues" evidence="2">
    <location>
        <begin position="929"/>
        <end position="938"/>
    </location>
</feature>
<dbReference type="PANTHER" id="PTHR15721">
    <property type="entry name" value="KIAA0586 PROTEIN"/>
    <property type="match status" value="1"/>
</dbReference>
<accession>A0A665UIG2</accession>
<evidence type="ECO:0000256" key="1">
    <source>
        <dbReference type="SAM" id="Coils"/>
    </source>
</evidence>
<protein>
    <recommendedName>
        <fullName evidence="5">Protein TALPID3</fullName>
    </recommendedName>
</protein>